<accession>A0ABN1XIX5</accession>
<comment type="caution">
    <text evidence="2">The sequence shown here is derived from an EMBL/GenBank/DDBJ whole genome shotgun (WGS) entry which is preliminary data.</text>
</comment>
<dbReference type="EMBL" id="BAAAKJ010000006">
    <property type="protein sequence ID" value="GAA1382218.1"/>
    <property type="molecule type" value="Genomic_DNA"/>
</dbReference>
<evidence type="ECO:0000313" key="2">
    <source>
        <dbReference type="EMBL" id="GAA1382218.1"/>
    </source>
</evidence>
<dbReference type="InterPro" id="IPR038750">
    <property type="entry name" value="YczE/YyaS-like"/>
</dbReference>
<feature type="transmembrane region" description="Helical" evidence="1">
    <location>
        <begin position="99"/>
        <end position="120"/>
    </location>
</feature>
<dbReference type="Proteomes" id="UP001499863">
    <property type="component" value="Unassembled WGS sequence"/>
</dbReference>
<feature type="transmembrane region" description="Helical" evidence="1">
    <location>
        <begin position="177"/>
        <end position="200"/>
    </location>
</feature>
<dbReference type="Pfam" id="PF19700">
    <property type="entry name" value="DUF6198"/>
    <property type="match status" value="1"/>
</dbReference>
<name>A0ABN1XIX5_9ACTN</name>
<dbReference type="RefSeq" id="WP_344322675.1">
    <property type="nucleotide sequence ID" value="NZ_BAAAKJ010000006.1"/>
</dbReference>
<feature type="transmembrane region" description="Helical" evidence="1">
    <location>
        <begin position="126"/>
        <end position="146"/>
    </location>
</feature>
<feature type="transmembrane region" description="Helical" evidence="1">
    <location>
        <begin position="68"/>
        <end position="87"/>
    </location>
</feature>
<reference evidence="2 3" key="1">
    <citation type="journal article" date="2019" name="Int. J. Syst. Evol. Microbiol.">
        <title>The Global Catalogue of Microorganisms (GCM) 10K type strain sequencing project: providing services to taxonomists for standard genome sequencing and annotation.</title>
        <authorList>
            <consortium name="The Broad Institute Genomics Platform"/>
            <consortium name="The Broad Institute Genome Sequencing Center for Infectious Disease"/>
            <person name="Wu L."/>
            <person name="Ma J."/>
        </authorList>
    </citation>
    <scope>NUCLEOTIDE SEQUENCE [LARGE SCALE GENOMIC DNA]</scope>
    <source>
        <strain evidence="2 3">JCM 12393</strain>
    </source>
</reference>
<keyword evidence="1" id="KW-0812">Transmembrane</keyword>
<keyword evidence="3" id="KW-1185">Reference proteome</keyword>
<feature type="transmembrane region" description="Helical" evidence="1">
    <location>
        <begin position="30"/>
        <end position="48"/>
    </location>
</feature>
<proteinExistence type="predicted"/>
<dbReference type="PANTHER" id="PTHR40078:SF1">
    <property type="entry name" value="INTEGRAL MEMBRANE PROTEIN"/>
    <property type="match status" value="1"/>
</dbReference>
<sequence>MATTVSTRPSPPPSLAVRVLGDTHALGRRLPQLFGGLALYGASMGLMLRSGLGLDPWDVFHQGLQGSFGLSVGAWVTICGALVLLLWIPLRQLPGLGTLANVLVIGAAMDVTVNLVGAPGPLPARIALMAGAIVLNGLATGLYIGARLGPGPRDGLMTGLHRRTGGSLRLIRTGIELTVLAAGVLLGGTVGVGTIAYALAIGPLAQFFLPWCTVPPAAPSSSPEIPSADSRMG</sequence>
<keyword evidence="1" id="KW-1133">Transmembrane helix</keyword>
<evidence type="ECO:0000256" key="1">
    <source>
        <dbReference type="SAM" id="Phobius"/>
    </source>
</evidence>
<dbReference type="PANTHER" id="PTHR40078">
    <property type="entry name" value="INTEGRAL MEMBRANE PROTEIN-RELATED"/>
    <property type="match status" value="1"/>
</dbReference>
<organism evidence="2 3">
    <name type="scientific">Kitasatospora putterlickiae</name>
    <dbReference type="NCBI Taxonomy" id="221725"/>
    <lineage>
        <taxon>Bacteria</taxon>
        <taxon>Bacillati</taxon>
        <taxon>Actinomycetota</taxon>
        <taxon>Actinomycetes</taxon>
        <taxon>Kitasatosporales</taxon>
        <taxon>Streptomycetaceae</taxon>
        <taxon>Kitasatospora</taxon>
    </lineage>
</organism>
<keyword evidence="1" id="KW-0472">Membrane</keyword>
<protein>
    <submittedName>
        <fullName evidence="2">Membrane protein</fullName>
    </submittedName>
</protein>
<evidence type="ECO:0000313" key="3">
    <source>
        <dbReference type="Proteomes" id="UP001499863"/>
    </source>
</evidence>
<gene>
    <name evidence="2" type="ORF">GCM10009639_01030</name>
</gene>